<dbReference type="InterPro" id="IPR016641">
    <property type="entry name" value="EGD2/NACA0like"/>
</dbReference>
<feature type="compositionally biased region" description="Basic and acidic residues" evidence="1">
    <location>
        <begin position="30"/>
        <end position="40"/>
    </location>
</feature>
<name>A0AAD1XI38_EUPCR</name>
<evidence type="ECO:0000313" key="3">
    <source>
        <dbReference type="Proteomes" id="UP001295684"/>
    </source>
</evidence>
<reference evidence="2" key="1">
    <citation type="submission" date="2023-07" db="EMBL/GenBank/DDBJ databases">
        <authorList>
            <consortium name="AG Swart"/>
            <person name="Singh M."/>
            <person name="Singh A."/>
            <person name="Seah K."/>
            <person name="Emmerich C."/>
        </authorList>
    </citation>
    <scope>NUCLEOTIDE SEQUENCE</scope>
    <source>
        <strain evidence="2">DP1</strain>
    </source>
</reference>
<dbReference type="Proteomes" id="UP001295684">
    <property type="component" value="Unassembled WGS sequence"/>
</dbReference>
<feature type="compositionally biased region" description="Basic and acidic residues" evidence="1">
    <location>
        <begin position="391"/>
        <end position="404"/>
    </location>
</feature>
<protein>
    <submittedName>
        <fullName evidence="2">Uncharacterized protein</fullName>
    </submittedName>
</protein>
<feature type="compositionally biased region" description="Polar residues" evidence="1">
    <location>
        <begin position="298"/>
        <end position="309"/>
    </location>
</feature>
<feature type="compositionally biased region" description="Basic residues" evidence="1">
    <location>
        <begin position="1071"/>
        <end position="1101"/>
    </location>
</feature>
<gene>
    <name evidence="2" type="ORF">ECRASSUSDP1_LOCUS14474</name>
</gene>
<comment type="caution">
    <text evidence="2">The sequence shown here is derived from an EMBL/GenBank/DDBJ whole genome shotgun (WGS) entry which is preliminary data.</text>
</comment>
<sequence length="1158" mass="133073">MDEESRKMKDLDSVRTGQGASIVGANNPIEETHEEDKEHTQTTQEGRLQEVDEDLLEIKASFEKNRGAVEALFKEGKKLYIEDLIVFKDRADDVVGYELDEFISFLSSKYSLKKTKFSLNWESIMGALNEWVIFQTEDRKREKVEDWMDNIENDDYPELPDEDELDTEKYRQREKSRDLLTMKLQNYTDQIHDIFKANADQENSDEESDEENAKDLPVQVRVSKLTKVIKDMGLLCGIVFTTWEDYISGKIDEKKTKKEIVDKIKRAMWKDTHLSICIQVLEEKGKKAGDSILKKPSSGESPNQNPSESQDVKAEEHKNDTDAKPVQEIVNEEASKEEETNKEDNDQTEKQDNTEKPEKTEKEGSSSSHSDRPETSKSATAKSTTTKKTKTVVEEEKTELRTQNEDFDQEEFSGRKVLFEEESYQAENRYNYIEIGTFMNLLRQFFEEDEEMVILDHLHEYDDEIAEAFRAATEIGYDPFLEKLKKTLSQYESALIKGDFKDENEREATEGLVQDIRNQIAKISQSRIQSNTSDRDSKKKPLTLEELRKRGLKELFTFYSKQHLPEGLEFGDILNKLEVIDLGEFCIFARDFDLKIPKKKMIEIFKKTSNLRHQPLNFKQFVEVLDKIGVAMNDQRIKDIKKRLMNIEKIENEQNSKPAETSKEKSGKNSDSEDDASDEEKKTVKQTEESKETNKEETSGKASEKDEGTEKPDGKTDKKDSDQDSDEDSDTESKSKITKTNPVTDSKSLNTQSKNVEFAAKDGETSAKEDRSDSESDSEEETNPLKIEKKKLQKELEKYENYGHKEAHDEIMNYLEIHNPEKYRLKAKGVLVVPFFMKGKYGKPTKSLSQQGYSHTSTDGMSERKALDPKLIKKKRIINKEKIERIKQYKLKSRNNMGSEGGILNTLSPTSMGKKLNPNANLLKQSKTKVSILPKAKQSQKVTLESLQNMNLKEFNNKRNDDFKPRDVLTDDDAGDDESVFNYFFPENKKPKGKGKKTTTNKFAVKKAIIKEPIDQIDEEDVNANYYTEQEKPLSKKAKSKLGNITERGLHNSKNNETRRSLKKSALTARGSKKSTGKPKSSNKTKPPMRGKSKSKSKSKPKYGIPSRKSSQKTKILSRAAQYDKQNKLNEKATLNKMLKLHDAQMQKGYNVLKKKKI</sequence>
<evidence type="ECO:0000256" key="1">
    <source>
        <dbReference type="SAM" id="MobiDB-lite"/>
    </source>
</evidence>
<organism evidence="2 3">
    <name type="scientific">Euplotes crassus</name>
    <dbReference type="NCBI Taxonomy" id="5936"/>
    <lineage>
        <taxon>Eukaryota</taxon>
        <taxon>Sar</taxon>
        <taxon>Alveolata</taxon>
        <taxon>Ciliophora</taxon>
        <taxon>Intramacronucleata</taxon>
        <taxon>Spirotrichea</taxon>
        <taxon>Hypotrichia</taxon>
        <taxon>Euplotida</taxon>
        <taxon>Euplotidae</taxon>
        <taxon>Moneuplotes</taxon>
    </lineage>
</organism>
<feature type="compositionally biased region" description="Basic and acidic residues" evidence="1">
    <location>
        <begin position="333"/>
        <end position="375"/>
    </location>
</feature>
<feature type="compositionally biased region" description="Basic and acidic residues" evidence="1">
    <location>
        <begin position="649"/>
        <end position="671"/>
    </location>
</feature>
<dbReference type="AlphaFoldDB" id="A0AAD1XI38"/>
<feature type="compositionally biased region" description="Polar residues" evidence="1">
    <location>
        <begin position="738"/>
        <end position="755"/>
    </location>
</feature>
<feature type="compositionally biased region" description="Basic and acidic residues" evidence="1">
    <location>
        <begin position="679"/>
        <end position="722"/>
    </location>
</feature>
<keyword evidence="3" id="KW-1185">Reference proteome</keyword>
<accession>A0AAD1XI38</accession>
<feature type="region of interest" description="Disordered" evidence="1">
    <location>
        <begin position="1"/>
        <end position="48"/>
    </location>
</feature>
<feature type="region of interest" description="Disordered" evidence="1">
    <location>
        <begin position="1029"/>
        <end position="1125"/>
    </location>
</feature>
<feature type="compositionally biased region" description="Basic and acidic residues" evidence="1">
    <location>
        <begin position="310"/>
        <end position="325"/>
    </location>
</feature>
<dbReference type="GO" id="GO:0005854">
    <property type="term" value="C:nascent polypeptide-associated complex"/>
    <property type="evidence" value="ECO:0007669"/>
    <property type="project" value="InterPro"/>
</dbReference>
<feature type="compositionally biased region" description="Basic and acidic residues" evidence="1">
    <location>
        <begin position="1"/>
        <end position="13"/>
    </location>
</feature>
<evidence type="ECO:0000313" key="2">
    <source>
        <dbReference type="EMBL" id="CAI2373136.1"/>
    </source>
</evidence>
<proteinExistence type="predicted"/>
<feature type="compositionally biased region" description="Basic and acidic residues" evidence="1">
    <location>
        <begin position="1048"/>
        <end position="1060"/>
    </location>
</feature>
<feature type="region of interest" description="Disordered" evidence="1">
    <location>
        <begin position="287"/>
        <end position="407"/>
    </location>
</feature>
<feature type="region of interest" description="Disordered" evidence="1">
    <location>
        <begin position="649"/>
        <end position="787"/>
    </location>
</feature>
<dbReference type="EMBL" id="CAMPGE010014464">
    <property type="protein sequence ID" value="CAI2373136.1"/>
    <property type="molecule type" value="Genomic_DNA"/>
</dbReference>
<feature type="compositionally biased region" description="Basic and acidic residues" evidence="1">
    <location>
        <begin position="759"/>
        <end position="774"/>
    </location>
</feature>
<dbReference type="PANTHER" id="PTHR21713">
    <property type="entry name" value="NASCENT POLYPEPTIDE ASSOCIATED COMPLEX ALPHA SUBUNIT-RELATED"/>
    <property type="match status" value="1"/>
</dbReference>